<gene>
    <name evidence="4" type="ORF">GIL414_LOCUS20505</name>
</gene>
<dbReference type="SMART" id="SM00297">
    <property type="entry name" value="BROMO"/>
    <property type="match status" value="1"/>
</dbReference>
<dbReference type="GO" id="GO:0006357">
    <property type="term" value="P:regulation of transcription by RNA polymerase II"/>
    <property type="evidence" value="ECO:0007669"/>
    <property type="project" value="TreeGrafter"/>
</dbReference>
<dbReference type="Gene3D" id="1.20.920.10">
    <property type="entry name" value="Bromodomain-like"/>
    <property type="match status" value="1"/>
</dbReference>
<sequence>HHFVQHQFVPDRSKSLQRSAIKSSNDDNANLNVCLDHLLRLLTRKDKEGFFQYPVTDQLAPGYSQVITRPMDFFTMRKKINQDEYLNILEFRTDFELLCENAMKY</sequence>
<reference evidence="4" key="1">
    <citation type="submission" date="2021-02" db="EMBL/GenBank/DDBJ databases">
        <authorList>
            <person name="Nowell W R."/>
        </authorList>
    </citation>
    <scope>NUCLEOTIDE SEQUENCE</scope>
</reference>
<feature type="non-terminal residue" evidence="4">
    <location>
        <position position="1"/>
    </location>
</feature>
<name>A0A8S2RNS7_9BILA</name>
<keyword evidence="1 2" id="KW-0103">Bromodomain</keyword>
<organism evidence="4 5">
    <name type="scientific">Rotaria magnacalcarata</name>
    <dbReference type="NCBI Taxonomy" id="392030"/>
    <lineage>
        <taxon>Eukaryota</taxon>
        <taxon>Metazoa</taxon>
        <taxon>Spiralia</taxon>
        <taxon>Gnathifera</taxon>
        <taxon>Rotifera</taxon>
        <taxon>Eurotatoria</taxon>
        <taxon>Bdelloidea</taxon>
        <taxon>Philodinida</taxon>
        <taxon>Philodinidae</taxon>
        <taxon>Rotaria</taxon>
    </lineage>
</organism>
<comment type="caution">
    <text evidence="4">The sequence shown here is derived from an EMBL/GenBank/DDBJ whole genome shotgun (WGS) entry which is preliminary data.</text>
</comment>
<proteinExistence type="predicted"/>
<dbReference type="PRINTS" id="PR00503">
    <property type="entry name" value="BROMODOMAIN"/>
</dbReference>
<dbReference type="AlphaFoldDB" id="A0A8S2RNS7"/>
<dbReference type="InterPro" id="IPR036427">
    <property type="entry name" value="Bromodomain-like_sf"/>
</dbReference>
<dbReference type="InterPro" id="IPR001487">
    <property type="entry name" value="Bromodomain"/>
</dbReference>
<evidence type="ECO:0000256" key="1">
    <source>
        <dbReference type="ARBA" id="ARBA00023117"/>
    </source>
</evidence>
<dbReference type="PROSITE" id="PS50014">
    <property type="entry name" value="BROMODOMAIN_2"/>
    <property type="match status" value="1"/>
</dbReference>
<dbReference type="EMBL" id="CAJOBJ010014113">
    <property type="protein sequence ID" value="CAF4174450.1"/>
    <property type="molecule type" value="Genomic_DNA"/>
</dbReference>
<evidence type="ECO:0000313" key="4">
    <source>
        <dbReference type="EMBL" id="CAF4174450.1"/>
    </source>
</evidence>
<evidence type="ECO:0000259" key="3">
    <source>
        <dbReference type="PROSITE" id="PS50014"/>
    </source>
</evidence>
<accession>A0A8S2RNS7</accession>
<dbReference type="Pfam" id="PF00439">
    <property type="entry name" value="Bromodomain"/>
    <property type="match status" value="1"/>
</dbReference>
<dbReference type="Proteomes" id="UP000681720">
    <property type="component" value="Unassembled WGS sequence"/>
</dbReference>
<dbReference type="GO" id="GO:0005634">
    <property type="term" value="C:nucleus"/>
    <property type="evidence" value="ECO:0007669"/>
    <property type="project" value="TreeGrafter"/>
</dbReference>
<evidence type="ECO:0000256" key="2">
    <source>
        <dbReference type="PROSITE-ProRule" id="PRU00035"/>
    </source>
</evidence>
<protein>
    <recommendedName>
        <fullName evidence="3">Bromo domain-containing protein</fullName>
    </recommendedName>
</protein>
<dbReference type="PANTHER" id="PTHR22881">
    <property type="entry name" value="BROMODOMAIN CONTAINING PROTEIN"/>
    <property type="match status" value="1"/>
</dbReference>
<feature type="domain" description="Bromo" evidence="3">
    <location>
        <begin position="43"/>
        <end position="105"/>
    </location>
</feature>
<dbReference type="PANTHER" id="PTHR22881:SF27">
    <property type="entry name" value="BROMODOMAIN CONTAINING 7_9"/>
    <property type="match status" value="1"/>
</dbReference>
<dbReference type="InterPro" id="IPR051831">
    <property type="entry name" value="Bromodomain_contain_prot"/>
</dbReference>
<evidence type="ECO:0000313" key="5">
    <source>
        <dbReference type="Proteomes" id="UP000681720"/>
    </source>
</evidence>
<dbReference type="SUPFAM" id="SSF47370">
    <property type="entry name" value="Bromodomain"/>
    <property type="match status" value="1"/>
</dbReference>
<feature type="non-terminal residue" evidence="4">
    <location>
        <position position="105"/>
    </location>
</feature>